<evidence type="ECO:0000313" key="1">
    <source>
        <dbReference type="EMBL" id="MFC0248399.1"/>
    </source>
</evidence>
<organism evidence="1 2">
    <name type="scientific">Citricoccus parietis</name>
    <dbReference type="NCBI Taxonomy" id="592307"/>
    <lineage>
        <taxon>Bacteria</taxon>
        <taxon>Bacillati</taxon>
        <taxon>Actinomycetota</taxon>
        <taxon>Actinomycetes</taxon>
        <taxon>Micrococcales</taxon>
        <taxon>Micrococcaceae</taxon>
        <taxon>Citricoccus</taxon>
    </lineage>
</organism>
<dbReference type="EMBL" id="JBHLWH010000021">
    <property type="protein sequence ID" value="MFC0248399.1"/>
    <property type="molecule type" value="Genomic_DNA"/>
</dbReference>
<name>A0ABV6F4Y6_9MICC</name>
<dbReference type="Proteomes" id="UP001589766">
    <property type="component" value="Unassembled WGS sequence"/>
</dbReference>
<dbReference type="RefSeq" id="WP_378041016.1">
    <property type="nucleotide sequence ID" value="NZ_JBHLWH010000021.1"/>
</dbReference>
<evidence type="ECO:0000313" key="2">
    <source>
        <dbReference type="Proteomes" id="UP001589766"/>
    </source>
</evidence>
<proteinExistence type="predicted"/>
<keyword evidence="2" id="KW-1185">Reference proteome</keyword>
<gene>
    <name evidence="1" type="ORF">ACFFIO_07785</name>
</gene>
<protein>
    <submittedName>
        <fullName evidence="1">Uncharacterized protein</fullName>
    </submittedName>
</protein>
<comment type="caution">
    <text evidence="1">The sequence shown here is derived from an EMBL/GenBank/DDBJ whole genome shotgun (WGS) entry which is preliminary data.</text>
</comment>
<sequence length="232" mass="25515">MIKDQQPSGELDKYLAWLIFENKIDIDPHGYIGQWTREQWAAALEVRNAITAADHAVSGTGDYLHPTTCVPEWLRDILNATWFRHPGSDPAPHWLTSIDHRIDWFALADEHPQLVLENPFTDLITPTMMREAVDLARTRGAQAVIHADVGAGRDSGTVICGLSALYVADDVSTLVVDIAEIFGGITPYPTSGSGCMPALNTAISPDTVYYAWEWSGMSWPDRSDDSSAGFSV</sequence>
<accession>A0ABV6F4Y6</accession>
<reference evidence="1 2" key="1">
    <citation type="submission" date="2024-09" db="EMBL/GenBank/DDBJ databases">
        <authorList>
            <person name="Sun Q."/>
            <person name="Mori K."/>
        </authorList>
    </citation>
    <scope>NUCLEOTIDE SEQUENCE [LARGE SCALE GENOMIC DNA]</scope>
    <source>
        <strain evidence="1 2">CCM 7609</strain>
    </source>
</reference>